<dbReference type="KEGG" id="lrs:PX52LOC_07194"/>
<accession>A0A5C1AQ10</accession>
<dbReference type="SUPFAM" id="SSF109604">
    <property type="entry name" value="HD-domain/PDEase-like"/>
    <property type="match status" value="1"/>
</dbReference>
<evidence type="ECO:0000313" key="1">
    <source>
        <dbReference type="EMBL" id="QEL20106.1"/>
    </source>
</evidence>
<sequence>MISPERLDVLQTQWVRFVGGLGVEPANAYPVFDRLVAAHSEPHRHYHTLEHVAEVLKVVGRLAKFADDPVAVQLASWFHDAVYDPKARDNESRSAEMARAALQEMGIDREAEWVADLIRATANHRSLDDADTDVLLDADLAILGAGEARYLRYAEAIRREYAFVPDDDYRKGRAAVLEKFLARDRIYRTDVMHLEAEAPARQNLRAEIERLK</sequence>
<protein>
    <submittedName>
        <fullName evidence="1">Uncharacterized protein</fullName>
    </submittedName>
</protein>
<organism evidence="1 2">
    <name type="scientific">Limnoglobus roseus</name>
    <dbReference type="NCBI Taxonomy" id="2598579"/>
    <lineage>
        <taxon>Bacteria</taxon>
        <taxon>Pseudomonadati</taxon>
        <taxon>Planctomycetota</taxon>
        <taxon>Planctomycetia</taxon>
        <taxon>Gemmatales</taxon>
        <taxon>Gemmataceae</taxon>
        <taxon>Limnoglobus</taxon>
    </lineage>
</organism>
<dbReference type="AlphaFoldDB" id="A0A5C1AQ10"/>
<dbReference type="PANTHER" id="PTHR21174">
    <property type="match status" value="1"/>
</dbReference>
<dbReference type="Proteomes" id="UP000324974">
    <property type="component" value="Chromosome"/>
</dbReference>
<keyword evidence="2" id="KW-1185">Reference proteome</keyword>
<proteinExistence type="predicted"/>
<dbReference type="PIRSF" id="PIRSF035170">
    <property type="entry name" value="HD_phosphohydro"/>
    <property type="match status" value="1"/>
</dbReference>
<dbReference type="InterPro" id="IPR009218">
    <property type="entry name" value="HD_phosphohydro"/>
</dbReference>
<name>A0A5C1AQ10_9BACT</name>
<dbReference type="OrthoDB" id="9808993at2"/>
<gene>
    <name evidence="1" type="ORF">PX52LOC_07194</name>
</gene>
<dbReference type="RefSeq" id="WP_149114432.1">
    <property type="nucleotide sequence ID" value="NZ_CP042425.1"/>
</dbReference>
<dbReference type="EMBL" id="CP042425">
    <property type="protein sequence ID" value="QEL20106.1"/>
    <property type="molecule type" value="Genomic_DNA"/>
</dbReference>
<dbReference type="PANTHER" id="PTHR21174:SF0">
    <property type="entry name" value="HD PHOSPHOHYDROLASE FAMILY PROTEIN-RELATED"/>
    <property type="match status" value="1"/>
</dbReference>
<reference evidence="2" key="1">
    <citation type="submission" date="2019-08" db="EMBL/GenBank/DDBJ databases">
        <title>Limnoglobus roseus gen. nov., sp. nov., a novel freshwater planctomycete with a giant genome from the family Gemmataceae.</title>
        <authorList>
            <person name="Kulichevskaya I.S."/>
            <person name="Naumoff D.G."/>
            <person name="Miroshnikov K."/>
            <person name="Ivanova A."/>
            <person name="Philippov D.A."/>
            <person name="Hakobyan A."/>
            <person name="Rijpstra I.C."/>
            <person name="Sinninghe Damste J.S."/>
            <person name="Liesack W."/>
            <person name="Dedysh S.N."/>
        </authorList>
    </citation>
    <scope>NUCLEOTIDE SEQUENCE [LARGE SCALE GENOMIC DNA]</scope>
    <source>
        <strain evidence="2">PX52</strain>
    </source>
</reference>
<evidence type="ECO:0000313" key="2">
    <source>
        <dbReference type="Proteomes" id="UP000324974"/>
    </source>
</evidence>
<dbReference type="Gene3D" id="1.10.3210.10">
    <property type="entry name" value="Hypothetical protein af1432"/>
    <property type="match status" value="1"/>
</dbReference>